<dbReference type="Gene3D" id="3.40.50.2300">
    <property type="match status" value="1"/>
</dbReference>
<reference evidence="3" key="3">
    <citation type="submission" date="2023-05" db="EMBL/GenBank/DDBJ databases">
        <authorList>
            <person name="Smith C.H."/>
        </authorList>
    </citation>
    <scope>NUCLEOTIDE SEQUENCE</scope>
    <source>
        <strain evidence="3">CHS0354</strain>
        <tissue evidence="3">Mantle</tissue>
    </source>
</reference>
<dbReference type="InterPro" id="IPR028082">
    <property type="entry name" value="Peripla_BP_I"/>
</dbReference>
<evidence type="ECO:0000256" key="1">
    <source>
        <dbReference type="ARBA" id="ARBA00022729"/>
    </source>
</evidence>
<dbReference type="Pfam" id="PF13458">
    <property type="entry name" value="Peripla_BP_6"/>
    <property type="match status" value="1"/>
</dbReference>
<dbReference type="AlphaFoldDB" id="A0AAE0S3G6"/>
<dbReference type="InterPro" id="IPR028081">
    <property type="entry name" value="Leu-bd"/>
</dbReference>
<comment type="caution">
    <text evidence="3">The sequence shown here is derived from an EMBL/GenBank/DDBJ whole genome shotgun (WGS) entry which is preliminary data.</text>
</comment>
<reference evidence="3" key="1">
    <citation type="journal article" date="2021" name="Genome Biol. Evol.">
        <title>A High-Quality Reference Genome for a Parasitic Bivalve with Doubly Uniparental Inheritance (Bivalvia: Unionida).</title>
        <authorList>
            <person name="Smith C.H."/>
        </authorList>
    </citation>
    <scope>NUCLEOTIDE SEQUENCE</scope>
    <source>
        <strain evidence="3">CHS0354</strain>
    </source>
</reference>
<protein>
    <recommendedName>
        <fullName evidence="2">Leucine-binding protein domain-containing protein</fullName>
    </recommendedName>
</protein>
<accession>A0AAE0S3G6</accession>
<dbReference type="Proteomes" id="UP001195483">
    <property type="component" value="Unassembled WGS sequence"/>
</dbReference>
<sequence length="181" mass="20476">MAQYADVYQKAEILLKNRIAQVHGQKLAEMYALSLYKIQKPVRISPDNAFAYLRDMTGDRLNQTAVYFALSLFAESDFEKETSEPYELIFEDSTVNPDITERKILKLITEDKVSVIIGPLTKTTSQRAALIADRYEVPVISLSQTAGVGKDHPYMFRIYDNPTTGQRQLSPTQLIICGYAT</sequence>
<dbReference type="EMBL" id="JAEAOA010002069">
    <property type="protein sequence ID" value="KAK3584260.1"/>
    <property type="molecule type" value="Genomic_DNA"/>
</dbReference>
<dbReference type="SUPFAM" id="SSF53822">
    <property type="entry name" value="Periplasmic binding protein-like I"/>
    <property type="match status" value="1"/>
</dbReference>
<evidence type="ECO:0000313" key="3">
    <source>
        <dbReference type="EMBL" id="KAK3584260.1"/>
    </source>
</evidence>
<evidence type="ECO:0000313" key="4">
    <source>
        <dbReference type="Proteomes" id="UP001195483"/>
    </source>
</evidence>
<feature type="domain" description="Leucine-binding protein" evidence="2">
    <location>
        <begin position="85"/>
        <end position="162"/>
    </location>
</feature>
<keyword evidence="1" id="KW-0732">Signal</keyword>
<keyword evidence="4" id="KW-1185">Reference proteome</keyword>
<organism evidence="3 4">
    <name type="scientific">Potamilus streckersoni</name>
    <dbReference type="NCBI Taxonomy" id="2493646"/>
    <lineage>
        <taxon>Eukaryota</taxon>
        <taxon>Metazoa</taxon>
        <taxon>Spiralia</taxon>
        <taxon>Lophotrochozoa</taxon>
        <taxon>Mollusca</taxon>
        <taxon>Bivalvia</taxon>
        <taxon>Autobranchia</taxon>
        <taxon>Heteroconchia</taxon>
        <taxon>Palaeoheterodonta</taxon>
        <taxon>Unionida</taxon>
        <taxon>Unionoidea</taxon>
        <taxon>Unionidae</taxon>
        <taxon>Ambleminae</taxon>
        <taxon>Lampsilini</taxon>
        <taxon>Potamilus</taxon>
    </lineage>
</organism>
<evidence type="ECO:0000259" key="2">
    <source>
        <dbReference type="Pfam" id="PF13458"/>
    </source>
</evidence>
<name>A0AAE0S3G6_9BIVA</name>
<gene>
    <name evidence="3" type="ORF">CHS0354_035341</name>
</gene>
<proteinExistence type="predicted"/>
<reference evidence="3" key="2">
    <citation type="journal article" date="2021" name="Genome Biol. Evol.">
        <title>Developing a high-quality reference genome for a parasitic bivalve with doubly uniparental inheritance (Bivalvia: Unionida).</title>
        <authorList>
            <person name="Smith C.H."/>
        </authorList>
    </citation>
    <scope>NUCLEOTIDE SEQUENCE</scope>
    <source>
        <strain evidence="3">CHS0354</strain>
        <tissue evidence="3">Mantle</tissue>
    </source>
</reference>